<keyword evidence="7" id="KW-0131">Cell cycle</keyword>
<comment type="caution">
    <text evidence="10">The sequence shown here is derived from an EMBL/GenBank/DDBJ whole genome shotgun (WGS) entry which is preliminary data.</text>
</comment>
<dbReference type="PANTHER" id="PTHR46003">
    <property type="entry name" value="HOST CELL FACTOR"/>
    <property type="match status" value="1"/>
</dbReference>
<dbReference type="InterPro" id="IPR059124">
    <property type="entry name" value="Kelch_HCF"/>
</dbReference>
<dbReference type="InterPro" id="IPR043536">
    <property type="entry name" value="HCF1/2"/>
</dbReference>
<feature type="compositionally biased region" description="Acidic residues" evidence="8">
    <location>
        <begin position="1155"/>
        <end position="1167"/>
    </location>
</feature>
<evidence type="ECO:0000313" key="11">
    <source>
        <dbReference type="Proteomes" id="UP000502823"/>
    </source>
</evidence>
<feature type="compositionally biased region" description="Basic and acidic residues" evidence="8">
    <location>
        <begin position="1364"/>
        <end position="1377"/>
    </location>
</feature>
<dbReference type="FunFam" id="2.120.10.80:FF:000015">
    <property type="entry name" value="host cell factor 1 isoform X1"/>
    <property type="match status" value="1"/>
</dbReference>
<reference evidence="11" key="1">
    <citation type="submission" date="2020-01" db="EMBL/GenBank/DDBJ databases">
        <title>Draft genome sequence of the Termite Coptotermes fromosanus.</title>
        <authorList>
            <person name="Itakura S."/>
            <person name="Yosikawa Y."/>
            <person name="Umezawa K."/>
        </authorList>
    </citation>
    <scope>NUCLEOTIDE SEQUENCE [LARGE SCALE GENOMIC DNA]</scope>
</reference>
<evidence type="ECO:0000313" key="10">
    <source>
        <dbReference type="EMBL" id="GFG36389.1"/>
    </source>
</evidence>
<dbReference type="PANTHER" id="PTHR46003:SF1">
    <property type="entry name" value="HOST CELL FACTOR"/>
    <property type="match status" value="1"/>
</dbReference>
<feature type="compositionally biased region" description="Low complexity" evidence="8">
    <location>
        <begin position="1249"/>
        <end position="1259"/>
    </location>
</feature>
<evidence type="ECO:0000256" key="5">
    <source>
        <dbReference type="ARBA" id="ARBA00022813"/>
    </source>
</evidence>
<keyword evidence="4" id="KW-0677">Repeat</keyword>
<dbReference type="GO" id="GO:0006338">
    <property type="term" value="P:chromatin remodeling"/>
    <property type="evidence" value="ECO:0007669"/>
    <property type="project" value="TreeGrafter"/>
</dbReference>
<feature type="region of interest" description="Disordered" evidence="8">
    <location>
        <begin position="509"/>
        <end position="533"/>
    </location>
</feature>
<dbReference type="InterPro" id="IPR015915">
    <property type="entry name" value="Kelch-typ_b-propeller"/>
</dbReference>
<evidence type="ECO:0000256" key="6">
    <source>
        <dbReference type="ARBA" id="ARBA00023242"/>
    </source>
</evidence>
<feature type="compositionally biased region" description="Acidic residues" evidence="8">
    <location>
        <begin position="1260"/>
        <end position="1274"/>
    </location>
</feature>
<comment type="subcellular location">
    <subcellularLocation>
        <location evidence="1">Nucleus</location>
    </subcellularLocation>
</comment>
<protein>
    <recommendedName>
        <fullName evidence="9">Host cell factor Kelch-repeats domain-containing protein</fullName>
    </recommendedName>
</protein>
<dbReference type="FunFam" id="2.120.10.80:FF:000008">
    <property type="entry name" value="host cell factor 1 isoform X1"/>
    <property type="match status" value="1"/>
</dbReference>
<organism evidence="10 11">
    <name type="scientific">Coptotermes formosanus</name>
    <name type="common">Formosan subterranean termite</name>
    <dbReference type="NCBI Taxonomy" id="36987"/>
    <lineage>
        <taxon>Eukaryota</taxon>
        <taxon>Metazoa</taxon>
        <taxon>Ecdysozoa</taxon>
        <taxon>Arthropoda</taxon>
        <taxon>Hexapoda</taxon>
        <taxon>Insecta</taxon>
        <taxon>Pterygota</taxon>
        <taxon>Neoptera</taxon>
        <taxon>Polyneoptera</taxon>
        <taxon>Dictyoptera</taxon>
        <taxon>Blattodea</taxon>
        <taxon>Blattoidea</taxon>
        <taxon>Termitoidae</taxon>
        <taxon>Rhinotermitidae</taxon>
        <taxon>Coptotermes</taxon>
    </lineage>
</organism>
<dbReference type="GO" id="GO:0035097">
    <property type="term" value="C:histone methyltransferase complex"/>
    <property type="evidence" value="ECO:0007669"/>
    <property type="project" value="TreeGrafter"/>
</dbReference>
<dbReference type="OrthoDB" id="10001928at2759"/>
<dbReference type="GO" id="GO:0003713">
    <property type="term" value="F:transcription coactivator activity"/>
    <property type="evidence" value="ECO:0007669"/>
    <property type="project" value="TreeGrafter"/>
</dbReference>
<evidence type="ECO:0000256" key="8">
    <source>
        <dbReference type="SAM" id="MobiDB-lite"/>
    </source>
</evidence>
<feature type="compositionally biased region" description="Polar residues" evidence="8">
    <location>
        <begin position="1342"/>
        <end position="1362"/>
    </location>
</feature>
<feature type="compositionally biased region" description="Gly residues" evidence="8">
    <location>
        <begin position="1124"/>
        <end position="1133"/>
    </location>
</feature>
<dbReference type="Proteomes" id="UP000502823">
    <property type="component" value="Unassembled WGS sequence"/>
</dbReference>
<proteinExistence type="predicted"/>
<keyword evidence="11" id="KW-1185">Reference proteome</keyword>
<feature type="compositionally biased region" description="Polar residues" evidence="8">
    <location>
        <begin position="1319"/>
        <end position="1335"/>
    </location>
</feature>
<dbReference type="SUPFAM" id="SSF117281">
    <property type="entry name" value="Kelch motif"/>
    <property type="match status" value="2"/>
</dbReference>
<evidence type="ECO:0000256" key="3">
    <source>
        <dbReference type="ARBA" id="ARBA00022553"/>
    </source>
</evidence>
<gene>
    <name evidence="10" type="ORF">Cfor_01762</name>
</gene>
<feature type="compositionally biased region" description="Polar residues" evidence="8">
    <location>
        <begin position="958"/>
        <end position="972"/>
    </location>
</feature>
<feature type="non-terminal residue" evidence="10">
    <location>
        <position position="1434"/>
    </location>
</feature>
<keyword evidence="2" id="KW-0880">Kelch repeat</keyword>
<keyword evidence="5" id="KW-0068">Autocatalytic cleavage</keyword>
<dbReference type="Gene3D" id="6.10.250.2590">
    <property type="match status" value="1"/>
</dbReference>
<evidence type="ECO:0000256" key="1">
    <source>
        <dbReference type="ARBA" id="ARBA00004123"/>
    </source>
</evidence>
<feature type="domain" description="Host cell factor Kelch-repeats" evidence="9">
    <location>
        <begin position="108"/>
        <end position="449"/>
    </location>
</feature>
<feature type="region of interest" description="Disordered" evidence="8">
    <location>
        <begin position="1074"/>
        <end position="1388"/>
    </location>
</feature>
<dbReference type="Pfam" id="PF13854">
    <property type="entry name" value="Kelch_HCF"/>
    <property type="match status" value="1"/>
</dbReference>
<dbReference type="EMBL" id="BLKM01009380">
    <property type="protein sequence ID" value="GFG36389.1"/>
    <property type="molecule type" value="Genomic_DNA"/>
</dbReference>
<feature type="compositionally biased region" description="Gly residues" evidence="8">
    <location>
        <begin position="1083"/>
        <end position="1101"/>
    </location>
</feature>
<name>A0A6L2PV17_COPFO</name>
<dbReference type="Gene3D" id="2.120.10.80">
    <property type="entry name" value="Kelch-type beta propeller"/>
    <property type="match status" value="2"/>
</dbReference>
<evidence type="ECO:0000259" key="9">
    <source>
        <dbReference type="Pfam" id="PF13854"/>
    </source>
</evidence>
<evidence type="ECO:0000256" key="2">
    <source>
        <dbReference type="ARBA" id="ARBA00022441"/>
    </source>
</evidence>
<sequence>MVLWDVGLMLAVHEQLQKYSKNAGYTVQALIRGFRAIVLSTDHLFVCRHRTTPKGIFTHPYGYAHGMGVICDCRAKYVALCRGVTLSSVVRLANRKEICIDMAAPILKWKRVTNPTGPQPRPRHGHRAVAIKDLMVVFGGGNEGIVDELHVYNTATNQWFVPATKGDIPPGCAAYGFVVDGTRILVFGGMVEYGKYSNELYELQASRWEWKRLKPRPPKHGSPPCPRLGHSFTLIGNRVYLFGGLANDSEDPKNNIPRYLNDLYTLELRGNNSTAWELPQTYGTSPPPRESHTGVAYTDKETGKSQLVIYGGMSGCRLGDLWLLDCDTMSWSKPAVNGSPPLPRSLHSATLIGYRMFVFGGWVPLFMDDVKVATHEKEWKCTNTLACLNLETLTWEQLSIDTFEENTPRARAGHCSVGIHTRLYVWSGRDGYRKAWNNQVCCKDLWFLEVEKPPTPGRVQLVRASTNSLEVCWGGSPTAESYLLQVQKYDMPPSTAMTTLPGVSLPAPAGSPAITTAPSSSATKTSTSTPYTVSSSIPTTTIASLNSTSSVQPLTSASSTGVAASTVLTPVLTIGSPQTTPATLGVSSTPISSLTTLSSASLPRTLSTVMSTPPRTATPATSTMPVIAPTATQAQVQLQTQAQSQSQSQTQAQTPGQMSGIQALAAAAAATQKMSTGMPILTLYSGQTVRLAAPTTTVLKAATPQQGGKPQIILQKPGTGPGGTGQPQIVTLVKTSQGMTVATVPKVSLIQGKPGPGGQLTTIQSANTKTIPQGATIVKLLSANPGGATAKVLTTMKTMPTNMVTVSKAPGVGGKQTIVITKPGPGMTSGMPGTAGMSVGMPGRPAGGPQIIVVTTASGLRTVQAVSTAQTAMGATPSTVNAVPLSAASHITGPGGVKMIVVSSGAVAGGNTGKPITITVPGQQGGPPKTVTIAAKPASQTLLNAGAGQIVTVPASGLQQVTQHPPASQTQPESEKKTSTAGIKKTVHLISNMASSSKTGSNDTGMNVAYQKQPTTTLASTTDGPATTDAALAALAAEAGLIDPESPIEASVSAENDLFHAEKNGHAEELLKGIETRGNPGDDAGGTSGNSQGGDQGGNEGTSGNPSENPDNSENLDGGEENVNGGGNAGNPGGDPPPPGGYGGFPDSEYLAQQNEEEEEEEEEEVAQMEQEHADDVTQNITENLLDIPLPFSQNPLNSDVSLPQNPADGQAAGDLENQVTEAQSAAGQSDFNQAVPVLSSYGDINSSADTDTADTPTVAEEDAPQETEPDVDENVCPNNPESPGQNVGSKDGTDNEGEVGISGVQSLHEGNVDDKDNGNQVQTGQQLVTGNSTLEEGLLANASQSQGETADTNNAEESQATIERAKESSENTKRNEQSLLTVSQAGEDKLDAAQVKTEQLDDIDADSDALATLASAALGCDQAATNGVKADLQ</sequence>
<keyword evidence="3" id="KW-0597">Phosphoprotein</keyword>
<evidence type="ECO:0000256" key="4">
    <source>
        <dbReference type="ARBA" id="ARBA00022737"/>
    </source>
</evidence>
<dbReference type="FunCoup" id="A0A6L2PV17">
    <property type="interactions" value="1397"/>
</dbReference>
<feature type="compositionally biased region" description="Polar residues" evidence="8">
    <location>
        <begin position="1218"/>
        <end position="1233"/>
    </location>
</feature>
<dbReference type="InParanoid" id="A0A6L2PV17"/>
<feature type="compositionally biased region" description="Polar residues" evidence="8">
    <location>
        <begin position="1192"/>
        <end position="1205"/>
    </location>
</feature>
<keyword evidence="6" id="KW-0539">Nucleus</keyword>
<evidence type="ECO:0000256" key="7">
    <source>
        <dbReference type="ARBA" id="ARBA00023306"/>
    </source>
</evidence>
<feature type="region of interest" description="Disordered" evidence="8">
    <location>
        <begin position="958"/>
        <end position="981"/>
    </location>
</feature>
<feature type="compositionally biased region" description="Polar residues" evidence="8">
    <location>
        <begin position="1277"/>
        <end position="1289"/>
    </location>
</feature>
<accession>A0A6L2PV17</accession>